<dbReference type="InterPro" id="IPR050250">
    <property type="entry name" value="Macrolide_Exporter_MacB"/>
</dbReference>
<feature type="transmembrane region" description="Helical" evidence="7">
    <location>
        <begin position="513"/>
        <end position="534"/>
    </location>
</feature>
<accession>A0ABN2D325</accession>
<protein>
    <recommendedName>
        <fullName evidence="8">ABC3 transporter permease C-terminal domain-containing protein</fullName>
    </recommendedName>
</protein>
<feature type="transmembrane region" description="Helical" evidence="7">
    <location>
        <begin position="462"/>
        <end position="492"/>
    </location>
</feature>
<evidence type="ECO:0000256" key="5">
    <source>
        <dbReference type="ARBA" id="ARBA00023136"/>
    </source>
</evidence>
<name>A0ABN2D325_9ACTN</name>
<feature type="transmembrane region" description="Helical" evidence="7">
    <location>
        <begin position="839"/>
        <end position="862"/>
    </location>
</feature>
<evidence type="ECO:0000256" key="6">
    <source>
        <dbReference type="ARBA" id="ARBA00038076"/>
    </source>
</evidence>
<reference evidence="9 10" key="1">
    <citation type="journal article" date="2019" name="Int. J. Syst. Evol. Microbiol.">
        <title>The Global Catalogue of Microorganisms (GCM) 10K type strain sequencing project: providing services to taxonomists for standard genome sequencing and annotation.</title>
        <authorList>
            <consortium name="The Broad Institute Genomics Platform"/>
            <consortium name="The Broad Institute Genome Sequencing Center for Infectious Disease"/>
            <person name="Wu L."/>
            <person name="Ma J."/>
        </authorList>
    </citation>
    <scope>NUCLEOTIDE SEQUENCE [LARGE SCALE GENOMIC DNA]</scope>
    <source>
        <strain evidence="9 10">JCM 15572</strain>
    </source>
</reference>
<evidence type="ECO:0000256" key="1">
    <source>
        <dbReference type="ARBA" id="ARBA00004651"/>
    </source>
</evidence>
<dbReference type="Proteomes" id="UP001501705">
    <property type="component" value="Unassembled WGS sequence"/>
</dbReference>
<dbReference type="Pfam" id="PF02687">
    <property type="entry name" value="FtsX"/>
    <property type="match status" value="2"/>
</dbReference>
<evidence type="ECO:0000256" key="3">
    <source>
        <dbReference type="ARBA" id="ARBA00022692"/>
    </source>
</evidence>
<comment type="subcellular location">
    <subcellularLocation>
        <location evidence="1">Cell membrane</location>
        <topology evidence="1">Multi-pass membrane protein</topology>
    </subcellularLocation>
</comment>
<dbReference type="RefSeq" id="WP_344233842.1">
    <property type="nucleotide sequence ID" value="NZ_BAAAPH010000007.1"/>
</dbReference>
<feature type="domain" description="ABC3 transporter permease C-terminal" evidence="8">
    <location>
        <begin position="280"/>
        <end position="398"/>
    </location>
</feature>
<dbReference type="PANTHER" id="PTHR30572:SF4">
    <property type="entry name" value="ABC TRANSPORTER PERMEASE YTRF"/>
    <property type="match status" value="1"/>
</dbReference>
<evidence type="ECO:0000313" key="9">
    <source>
        <dbReference type="EMBL" id="GAA1569488.1"/>
    </source>
</evidence>
<keyword evidence="2" id="KW-1003">Cell membrane</keyword>
<gene>
    <name evidence="9" type="ORF">GCM10009804_27420</name>
</gene>
<keyword evidence="10" id="KW-1185">Reference proteome</keyword>
<keyword evidence="5 7" id="KW-0472">Membrane</keyword>
<feature type="transmembrane region" description="Helical" evidence="7">
    <location>
        <begin position="273"/>
        <end position="298"/>
    </location>
</feature>
<evidence type="ECO:0000256" key="2">
    <source>
        <dbReference type="ARBA" id="ARBA00022475"/>
    </source>
</evidence>
<dbReference type="PANTHER" id="PTHR30572">
    <property type="entry name" value="MEMBRANE COMPONENT OF TRANSPORTER-RELATED"/>
    <property type="match status" value="1"/>
</dbReference>
<feature type="transmembrane region" description="Helical" evidence="7">
    <location>
        <begin position="753"/>
        <end position="776"/>
    </location>
</feature>
<keyword evidence="3 7" id="KW-0812">Transmembrane</keyword>
<dbReference type="EMBL" id="BAAAPH010000007">
    <property type="protein sequence ID" value="GAA1569488.1"/>
    <property type="molecule type" value="Genomic_DNA"/>
</dbReference>
<keyword evidence="4 7" id="KW-1133">Transmembrane helix</keyword>
<feature type="transmembrane region" description="Helical" evidence="7">
    <location>
        <begin position="806"/>
        <end position="827"/>
    </location>
</feature>
<evidence type="ECO:0000256" key="7">
    <source>
        <dbReference type="SAM" id="Phobius"/>
    </source>
</evidence>
<evidence type="ECO:0000313" key="10">
    <source>
        <dbReference type="Proteomes" id="UP001501705"/>
    </source>
</evidence>
<feature type="transmembrane region" description="Helical" evidence="7">
    <location>
        <begin position="369"/>
        <end position="395"/>
    </location>
</feature>
<evidence type="ECO:0000256" key="4">
    <source>
        <dbReference type="ARBA" id="ARBA00022989"/>
    </source>
</evidence>
<feature type="domain" description="ABC3 transporter permease C-terminal" evidence="8">
    <location>
        <begin position="758"/>
        <end position="864"/>
    </location>
</feature>
<feature type="transmembrane region" description="Helical" evidence="7">
    <location>
        <begin position="328"/>
        <end position="349"/>
    </location>
</feature>
<proteinExistence type="inferred from homology"/>
<sequence>MGNWGPPLRIARRTTRKSLGRTLLVAALIGLPVMAATWIGVIMKSGDTQGEAFATQTIGRADAQLNVTQYGKLMPRQGPPVLYNEPGPAKGYEKPVRTPATFDPLTLLPSGSTVARAFTEAGPVEIQNAGVKTAVTLITGDGANPLTNGTVHLDQGRFPTTSEEIAISPSLASKLGLRGASGTVVSSTGKQYAVVGLARMPAAQSMRAIFATPDTTLKEPEPGRTVQYLVDLPDSVDASRLGDALNDQGLNLLPRAIIVDPPQTYSTSGDAGAYAAMALVIGFGILEIVLLAGTAFAVGARRQTRELGLVMAAGGTPRDVRRIVAMQGLFAGLVGVLGGLVLAGLAVFAGRPLWERMTDSILAGWQIPWAMIIAIAVLGLGAGLAAAAIPAINAGRQAPMTALAGQFAVTTKAVRIRIVTVVLLVGGLICVFAGSGMIASALETARATVNGRYQATVTPTGPIALVLLGITATIIALVWMLPSLVAKVAGLARGLPLSGRMAMRDAARHRHRTGPATAAIMMAVAGTAAVAFAASNSIAASAAEYVAVGRQGDAVMGFSSFVEDGRRPYSPQLATEVADLLPVRHQYELGSVQQRNAKANDYGYVPSLMAAGPKNPDGVTGFPLRTVDPALVARFGEYGKQAAAALRSGRMVVPEVTLKPGQKVALRNDDMETGSVGSLPAASFGDPPRVGFLRDFALITPEMARALGTVHIGDVHYELTREPSADELAAVSRLLGRDDMVQVEKGYQSPARWFLIGILGAATVVTLLGVAISVSLSAAEGRADLATLAAIGAPPRRRRSLAAAQAWVLGQLGCVLGVGVGAMYGYTAHAAFGSPHFTIPWAEIAGIVIVVPLFAGLLAWLLTRSRLPMVSRID</sequence>
<organism evidence="9 10">
    <name type="scientific">Kribbella hippodromi</name>
    <dbReference type="NCBI Taxonomy" id="434347"/>
    <lineage>
        <taxon>Bacteria</taxon>
        <taxon>Bacillati</taxon>
        <taxon>Actinomycetota</taxon>
        <taxon>Actinomycetes</taxon>
        <taxon>Propionibacteriales</taxon>
        <taxon>Kribbellaceae</taxon>
        <taxon>Kribbella</taxon>
    </lineage>
</organism>
<feature type="transmembrane region" description="Helical" evidence="7">
    <location>
        <begin position="416"/>
        <end position="442"/>
    </location>
</feature>
<comment type="caution">
    <text evidence="9">The sequence shown here is derived from an EMBL/GenBank/DDBJ whole genome shotgun (WGS) entry which is preliminary data.</text>
</comment>
<dbReference type="InterPro" id="IPR003838">
    <property type="entry name" value="ABC3_permease_C"/>
</dbReference>
<evidence type="ECO:0000259" key="8">
    <source>
        <dbReference type="Pfam" id="PF02687"/>
    </source>
</evidence>
<comment type="similarity">
    <text evidence="6">Belongs to the ABC-4 integral membrane protein family.</text>
</comment>